<accession>A0A150GWX1</accession>
<gene>
    <name evidence="6" type="ORF">GPECTOR_5g274</name>
</gene>
<comment type="pathway">
    <text evidence="1">Protein modification; protein ubiquitination.</text>
</comment>
<evidence type="ECO:0000313" key="6">
    <source>
        <dbReference type="EMBL" id="KXZ54178.1"/>
    </source>
</evidence>
<dbReference type="PANTHER" id="PTHR46231:SF1">
    <property type="entry name" value="ANKYRIN REPEAT AND BTB_POZ DOMAIN-CONTAINING PROTEIN 1"/>
    <property type="match status" value="1"/>
</dbReference>
<feature type="region of interest" description="Disordered" evidence="4">
    <location>
        <begin position="27"/>
        <end position="50"/>
    </location>
</feature>
<protein>
    <recommendedName>
        <fullName evidence="5">BTB domain-containing protein</fullName>
    </recommendedName>
</protein>
<keyword evidence="7" id="KW-1185">Reference proteome</keyword>
<dbReference type="Pfam" id="PF00651">
    <property type="entry name" value="BTB"/>
    <property type="match status" value="1"/>
</dbReference>
<dbReference type="InterPro" id="IPR000210">
    <property type="entry name" value="BTB/POZ_dom"/>
</dbReference>
<organism evidence="6 7">
    <name type="scientific">Gonium pectorale</name>
    <name type="common">Green alga</name>
    <dbReference type="NCBI Taxonomy" id="33097"/>
    <lineage>
        <taxon>Eukaryota</taxon>
        <taxon>Viridiplantae</taxon>
        <taxon>Chlorophyta</taxon>
        <taxon>core chlorophytes</taxon>
        <taxon>Chlorophyceae</taxon>
        <taxon>CS clade</taxon>
        <taxon>Chlamydomonadales</taxon>
        <taxon>Volvocaceae</taxon>
        <taxon>Gonium</taxon>
    </lineage>
</organism>
<name>A0A150GWX1_GONPE</name>
<reference evidence="7" key="1">
    <citation type="journal article" date="2016" name="Nat. Commun.">
        <title>The Gonium pectorale genome demonstrates co-option of cell cycle regulation during the evolution of multicellularity.</title>
        <authorList>
            <person name="Hanschen E.R."/>
            <person name="Marriage T.N."/>
            <person name="Ferris P.J."/>
            <person name="Hamaji T."/>
            <person name="Toyoda A."/>
            <person name="Fujiyama A."/>
            <person name="Neme R."/>
            <person name="Noguchi H."/>
            <person name="Minakuchi Y."/>
            <person name="Suzuki M."/>
            <person name="Kawai-Toyooka H."/>
            <person name="Smith D.R."/>
            <person name="Sparks H."/>
            <person name="Anderson J."/>
            <person name="Bakaric R."/>
            <person name="Luria V."/>
            <person name="Karger A."/>
            <person name="Kirschner M.W."/>
            <person name="Durand P.M."/>
            <person name="Michod R.E."/>
            <person name="Nozaki H."/>
            <person name="Olson B.J."/>
        </authorList>
    </citation>
    <scope>NUCLEOTIDE SEQUENCE [LARGE SCALE GENOMIC DNA]</scope>
    <source>
        <strain evidence="7">NIES-2863</strain>
    </source>
</reference>
<evidence type="ECO:0000256" key="4">
    <source>
        <dbReference type="SAM" id="MobiDB-lite"/>
    </source>
</evidence>
<dbReference type="Proteomes" id="UP000075714">
    <property type="component" value="Unassembled WGS sequence"/>
</dbReference>
<keyword evidence="3" id="KW-0040">ANK repeat</keyword>
<sequence>MSFDSPTRSLLLATSREVYGLAVDRLDPESKSDADPQLLMGGGLTTGPQLDGGAEDATLAGVVGLAVDADARWYVVEQVAVQSARRRGLNSHSGVRLLQLPAAAGDVRPAANGGAARGDGGGGGGDGGGEATLATLATAFDAAWRCPCVLPSGCLALIDEGSGITLLDAAVRPQGLPLPAAGAHTATGAAVVGSGAGGGAASLLRSLAADLGALLESCQGPGSGDPDDSGGGGTCGGGGLVTLAAAGGHRLRAHAAILQARCDYFRALLSGGAGGGEASGGSGGTGGGGGGWGDSGSRVLGLPDAPPEALMAALRHIYTGSTDVATLLAGPGRSSAAPPPSAPATAASALGRGDRAAAAAPGEASLAPLQAVADVAEVADQLLLPQLGLAAQRLLLVRCAAAPGAHLVPALLWAESRGAAAAELLEELKEAYLDNADWLAAAEAVGAGAGPGVSHGRRKQGRSHGGSVGGSGEAVTAAAAGGGPRRLAAESPALAAELEGALRERKRSRA</sequence>
<dbReference type="Gene3D" id="3.30.710.10">
    <property type="entry name" value="Potassium Channel Kv1.1, Chain A"/>
    <property type="match status" value="1"/>
</dbReference>
<keyword evidence="2" id="KW-0677">Repeat</keyword>
<evidence type="ECO:0000256" key="1">
    <source>
        <dbReference type="ARBA" id="ARBA00004906"/>
    </source>
</evidence>
<dbReference type="GO" id="GO:0000151">
    <property type="term" value="C:ubiquitin ligase complex"/>
    <property type="evidence" value="ECO:0007669"/>
    <property type="project" value="TreeGrafter"/>
</dbReference>
<dbReference type="PANTHER" id="PTHR46231">
    <property type="entry name" value="ANKYRIN REPEAT AND BTB/POZ DOMAIN-CONTAINING PROTEIN 1"/>
    <property type="match status" value="1"/>
</dbReference>
<evidence type="ECO:0000256" key="2">
    <source>
        <dbReference type="ARBA" id="ARBA00022737"/>
    </source>
</evidence>
<feature type="compositionally biased region" description="Low complexity" evidence="4">
    <location>
        <begin position="473"/>
        <end position="490"/>
    </location>
</feature>
<feature type="domain" description="BTB" evidence="5">
    <location>
        <begin position="239"/>
        <end position="326"/>
    </location>
</feature>
<dbReference type="PROSITE" id="PS50097">
    <property type="entry name" value="BTB"/>
    <property type="match status" value="1"/>
</dbReference>
<evidence type="ECO:0000259" key="5">
    <source>
        <dbReference type="PROSITE" id="PS50097"/>
    </source>
</evidence>
<dbReference type="InterPro" id="IPR011333">
    <property type="entry name" value="SKP1/BTB/POZ_sf"/>
</dbReference>
<feature type="compositionally biased region" description="Gly residues" evidence="4">
    <location>
        <begin position="463"/>
        <end position="472"/>
    </location>
</feature>
<dbReference type="GO" id="GO:0005737">
    <property type="term" value="C:cytoplasm"/>
    <property type="evidence" value="ECO:0007669"/>
    <property type="project" value="TreeGrafter"/>
</dbReference>
<dbReference type="SMART" id="SM00225">
    <property type="entry name" value="BTB"/>
    <property type="match status" value="1"/>
</dbReference>
<dbReference type="AlphaFoldDB" id="A0A150GWX1"/>
<dbReference type="CDD" id="cd18186">
    <property type="entry name" value="BTB_POZ_ZBTB_KLHL-like"/>
    <property type="match status" value="1"/>
</dbReference>
<feature type="compositionally biased region" description="Gly residues" evidence="4">
    <location>
        <begin position="275"/>
        <end position="294"/>
    </location>
</feature>
<feature type="region of interest" description="Disordered" evidence="4">
    <location>
        <begin position="275"/>
        <end position="301"/>
    </location>
</feature>
<dbReference type="InterPro" id="IPR044515">
    <property type="entry name" value="ABTB1"/>
</dbReference>
<evidence type="ECO:0000256" key="3">
    <source>
        <dbReference type="ARBA" id="ARBA00023043"/>
    </source>
</evidence>
<evidence type="ECO:0000313" key="7">
    <source>
        <dbReference type="Proteomes" id="UP000075714"/>
    </source>
</evidence>
<comment type="caution">
    <text evidence="6">The sequence shown here is derived from an EMBL/GenBank/DDBJ whole genome shotgun (WGS) entry which is preliminary data.</text>
</comment>
<dbReference type="SUPFAM" id="SSF54695">
    <property type="entry name" value="POZ domain"/>
    <property type="match status" value="1"/>
</dbReference>
<dbReference type="EMBL" id="LSYV01000006">
    <property type="protein sequence ID" value="KXZ54178.1"/>
    <property type="molecule type" value="Genomic_DNA"/>
</dbReference>
<feature type="region of interest" description="Disordered" evidence="4">
    <location>
        <begin position="448"/>
        <end position="490"/>
    </location>
</feature>
<proteinExistence type="predicted"/>